<dbReference type="Proteomes" id="UP000827976">
    <property type="component" value="Chromosome 2"/>
</dbReference>
<dbReference type="EMBL" id="CM037012">
    <property type="protein sequence ID" value="KAH7690850.1"/>
    <property type="molecule type" value="Genomic_DNA"/>
</dbReference>
<evidence type="ECO:0000313" key="1">
    <source>
        <dbReference type="EMBL" id="KAH7690850.1"/>
    </source>
</evidence>
<evidence type="ECO:0000313" key="2">
    <source>
        <dbReference type="Proteomes" id="UP000827976"/>
    </source>
</evidence>
<reference evidence="2" key="1">
    <citation type="journal article" date="2022" name="Nat. Commun.">
        <title>Chromosome evolution and the genetic basis of agronomically important traits in greater yam.</title>
        <authorList>
            <person name="Bredeson J.V."/>
            <person name="Lyons J.B."/>
            <person name="Oniyinde I.O."/>
            <person name="Okereke N.R."/>
            <person name="Kolade O."/>
            <person name="Nnabue I."/>
            <person name="Nwadili C.O."/>
            <person name="Hribova E."/>
            <person name="Parker M."/>
            <person name="Nwogha J."/>
            <person name="Shu S."/>
            <person name="Carlson J."/>
            <person name="Kariba R."/>
            <person name="Muthemba S."/>
            <person name="Knop K."/>
            <person name="Barton G.J."/>
            <person name="Sherwood A.V."/>
            <person name="Lopez-Montes A."/>
            <person name="Asiedu R."/>
            <person name="Jamnadass R."/>
            <person name="Muchugi A."/>
            <person name="Goodstein D."/>
            <person name="Egesi C.N."/>
            <person name="Featherston J."/>
            <person name="Asfaw A."/>
            <person name="Simpson G.G."/>
            <person name="Dolezel J."/>
            <person name="Hendre P.S."/>
            <person name="Van Deynze A."/>
            <person name="Kumar P.L."/>
            <person name="Obidiegwu J.E."/>
            <person name="Bhattacharjee R."/>
            <person name="Rokhsar D.S."/>
        </authorList>
    </citation>
    <scope>NUCLEOTIDE SEQUENCE [LARGE SCALE GENOMIC DNA]</scope>
    <source>
        <strain evidence="2">cv. TDa95/00328</strain>
    </source>
</reference>
<protein>
    <submittedName>
        <fullName evidence="1">Copper fist DNA-binding domain-containing protein</fullName>
    </submittedName>
</protein>
<sequence>MKQRKVHLPKMVAFFIIILVLFGHLLECSHGGRSLQEIKARGRRKNEGYYSSPSIGLFSRLPSWMKGGKDDDLDPFYGVSKRLVPQGNEFMVWLVFHFGSEVSG</sequence>
<proteinExistence type="predicted"/>
<organism evidence="1 2">
    <name type="scientific">Dioscorea alata</name>
    <name type="common">Purple yam</name>
    <dbReference type="NCBI Taxonomy" id="55571"/>
    <lineage>
        <taxon>Eukaryota</taxon>
        <taxon>Viridiplantae</taxon>
        <taxon>Streptophyta</taxon>
        <taxon>Embryophyta</taxon>
        <taxon>Tracheophyta</taxon>
        <taxon>Spermatophyta</taxon>
        <taxon>Magnoliopsida</taxon>
        <taxon>Liliopsida</taxon>
        <taxon>Dioscoreales</taxon>
        <taxon>Dioscoreaceae</taxon>
        <taxon>Dioscorea</taxon>
    </lineage>
</organism>
<keyword evidence="2" id="KW-1185">Reference proteome</keyword>
<gene>
    <name evidence="1" type="ORF">IHE45_02G076500</name>
</gene>
<comment type="caution">
    <text evidence="1">The sequence shown here is derived from an EMBL/GenBank/DDBJ whole genome shotgun (WGS) entry which is preliminary data.</text>
</comment>
<keyword evidence="1" id="KW-0238">DNA-binding</keyword>
<accession>A0ACB7WRN6</accession>
<name>A0ACB7WRN6_DIOAL</name>